<evidence type="ECO:0000313" key="3">
    <source>
        <dbReference type="EMBL" id="ACN93042.1"/>
    </source>
</evidence>
<dbReference type="Gene3D" id="1.10.3160.10">
    <property type="entry name" value="Bbcrasp-1"/>
    <property type="match status" value="1"/>
</dbReference>
<feature type="region of interest" description="Disordered" evidence="2">
    <location>
        <begin position="33"/>
        <end position="71"/>
    </location>
</feature>
<keyword evidence="3" id="KW-0449">Lipoprotein</keyword>
<keyword evidence="1" id="KW-0175">Coiled coil</keyword>
<dbReference type="AlphaFoldDB" id="A0A7U3YBN0"/>
<dbReference type="Proteomes" id="UP000006208">
    <property type="component" value="Plasmid 118a_lp38"/>
</dbReference>
<dbReference type="RefSeq" id="WP_012665439.1">
    <property type="nucleotide sequence ID" value="NC_012232.1"/>
</dbReference>
<geneLocation type="plasmid" evidence="3 4">
    <name>118a_lp38</name>
</geneLocation>
<keyword evidence="3" id="KW-0614">Plasmid</keyword>
<dbReference type="InterPro" id="IPR008421">
    <property type="entry name" value="Borrelia_lipoprotein_PFam54/60"/>
</dbReference>
<evidence type="ECO:0000313" key="4">
    <source>
        <dbReference type="Proteomes" id="UP000006208"/>
    </source>
</evidence>
<feature type="coiled-coil region" evidence="1">
    <location>
        <begin position="73"/>
        <end position="101"/>
    </location>
</feature>
<gene>
    <name evidence="3" type="ORF">BBU118A_J05</name>
</gene>
<evidence type="ECO:0000256" key="1">
    <source>
        <dbReference type="SAM" id="Coils"/>
    </source>
</evidence>
<organism evidence="3 4">
    <name type="scientific">Borreliella burgdorferi 118a</name>
    <dbReference type="NCBI Taxonomy" id="476210"/>
    <lineage>
        <taxon>Bacteria</taxon>
        <taxon>Pseudomonadati</taxon>
        <taxon>Spirochaetota</taxon>
        <taxon>Spirochaetia</taxon>
        <taxon>Spirochaetales</taxon>
        <taxon>Borreliaceae</taxon>
        <taxon>Borreliella</taxon>
    </lineage>
</organism>
<reference evidence="3 4" key="1">
    <citation type="journal article" date="2011" name="J. Bacteriol.">
        <title>Whole-genome sequences of thirteen isolates of Borrelia burgdorferi.</title>
        <authorList>
            <person name="Schutzer S.E."/>
            <person name="Fraser-Liggett C.M."/>
            <person name="Casjens S.R."/>
            <person name="Qiu W.G."/>
            <person name="Dunn J.J."/>
            <person name="Mongodin E.F."/>
            <person name="Luft B.J."/>
        </authorList>
    </citation>
    <scope>NUCLEOTIDE SEQUENCE [LARGE SCALE GENOMIC DNA]</scope>
    <source>
        <strain evidence="3 4">118a</strain>
        <plasmid evidence="3 4">118a_lp38</plasmid>
    </source>
</reference>
<evidence type="ECO:0000256" key="2">
    <source>
        <dbReference type="SAM" id="MobiDB-lite"/>
    </source>
</evidence>
<dbReference type="Pfam" id="PF05714">
    <property type="entry name" value="PFam54_60"/>
    <property type="match status" value="1"/>
</dbReference>
<sequence length="268" mass="30921">MKYYIYVCVFLLLNACNSDFNTNQKDIKYPFDKEKSKSNTEASSKQEGLNREKLKPSMESDPKQEEDPNKKIKNTLLNDLINLIETANEHKEKYIKRMEEEPADQYGMGFDTRTWGKGQEDASANTERSIRFRRHTYTVLSTIDTKDLKELGNIIKLSGSGNLFNLFSDLGIVFDIVTVHLYSKKDILDKLDISVLEKLKEVFEKILSTMKNISEILNQLLLDYQDDKNLIRTDVTKLKSYANTLVNQIQEKTEEAEGLQKVIKSIAL</sequence>
<feature type="compositionally biased region" description="Basic and acidic residues" evidence="2">
    <location>
        <begin position="48"/>
        <end position="70"/>
    </location>
</feature>
<protein>
    <submittedName>
        <fullName evidence="3">Virulent strain associated lipoprotein</fullName>
    </submittedName>
</protein>
<name>A0A7U3YBN0_BORBG</name>
<accession>A0A7U3YBN0</accession>
<dbReference type="EMBL" id="CP001539">
    <property type="protein sequence ID" value="ACN93042.1"/>
    <property type="molecule type" value="Genomic_DNA"/>
</dbReference>
<proteinExistence type="predicted"/>